<accession>A0AAW2H4T6</accession>
<proteinExistence type="predicted"/>
<feature type="compositionally biased region" description="Basic and acidic residues" evidence="1">
    <location>
        <begin position="301"/>
        <end position="315"/>
    </location>
</feature>
<comment type="caution">
    <text evidence="2">The sequence shown here is derived from an EMBL/GenBank/DDBJ whole genome shotgun (WGS) entry which is preliminary data.</text>
</comment>
<dbReference type="EMBL" id="JADYXP020000001">
    <property type="protein sequence ID" value="KAL0134552.1"/>
    <property type="molecule type" value="Genomic_DNA"/>
</dbReference>
<protein>
    <submittedName>
        <fullName evidence="2">Uncharacterized protein</fullName>
    </submittedName>
</protein>
<evidence type="ECO:0000313" key="2">
    <source>
        <dbReference type="EMBL" id="KAL0134552.1"/>
    </source>
</evidence>
<gene>
    <name evidence="2" type="ORF">PUN28_001383</name>
</gene>
<reference evidence="2 3" key="1">
    <citation type="submission" date="2023-03" db="EMBL/GenBank/DDBJ databases">
        <title>High recombination rates correlate with genetic variation in Cardiocondyla obscurior ants.</title>
        <authorList>
            <person name="Errbii M."/>
        </authorList>
    </citation>
    <scope>NUCLEOTIDE SEQUENCE [LARGE SCALE GENOMIC DNA]</scope>
    <source>
        <strain evidence="2">Alpha-2009</strain>
        <tissue evidence="2">Whole body</tissue>
    </source>
</reference>
<organism evidence="2 3">
    <name type="scientific">Cardiocondyla obscurior</name>
    <dbReference type="NCBI Taxonomy" id="286306"/>
    <lineage>
        <taxon>Eukaryota</taxon>
        <taxon>Metazoa</taxon>
        <taxon>Ecdysozoa</taxon>
        <taxon>Arthropoda</taxon>
        <taxon>Hexapoda</taxon>
        <taxon>Insecta</taxon>
        <taxon>Pterygota</taxon>
        <taxon>Neoptera</taxon>
        <taxon>Endopterygota</taxon>
        <taxon>Hymenoptera</taxon>
        <taxon>Apocrita</taxon>
        <taxon>Aculeata</taxon>
        <taxon>Formicoidea</taxon>
        <taxon>Formicidae</taxon>
        <taxon>Myrmicinae</taxon>
        <taxon>Cardiocondyla</taxon>
    </lineage>
</organism>
<sequence length="403" mass="47693">MPIRGLLLLSDGTCRVILPRTTREDAVGCPSFHVRPLDDCQLEKYSNSITIFFRWTPPPRITARKNLKRFDGTAKLWQSWVRGSILYISKAVTSFSRGLQCARVSRDRKMIPRQGNVDVIKGCRWNIPFHTTLFNIIYRHVGMETSLEDACIRRQRSSEKQRVHSLWYFLFDSISPKRKGARGYKCYYAKALPRSPPVRWPPFCTYHEIKIVFDNSAANYLNNKNVIYFSCALKRNVILSIFYRSEKKIKRDENIQRMKHAQFHLTNVDKCSLTDVKRSRRRDRQTHTHTILAYKRSPRANGERESERENEREKESFNDNDIILGKLDFFFIRKETERIKYFIQQLRLSSNILQEVVWGCSITGNPYEAMNEKEFHLIYGYEWLKNPNNQILISREECSIRAR</sequence>
<evidence type="ECO:0000256" key="1">
    <source>
        <dbReference type="SAM" id="MobiDB-lite"/>
    </source>
</evidence>
<dbReference type="Proteomes" id="UP001430953">
    <property type="component" value="Unassembled WGS sequence"/>
</dbReference>
<name>A0AAW2H4T6_9HYME</name>
<feature type="region of interest" description="Disordered" evidence="1">
    <location>
        <begin position="276"/>
        <end position="315"/>
    </location>
</feature>
<dbReference type="AlphaFoldDB" id="A0AAW2H4T6"/>
<keyword evidence="3" id="KW-1185">Reference proteome</keyword>
<evidence type="ECO:0000313" key="3">
    <source>
        <dbReference type="Proteomes" id="UP001430953"/>
    </source>
</evidence>